<feature type="compositionally biased region" description="Polar residues" evidence="7">
    <location>
        <begin position="703"/>
        <end position="718"/>
    </location>
</feature>
<dbReference type="SUPFAM" id="SSF52151">
    <property type="entry name" value="FabD/lysophospholipase-like"/>
    <property type="match status" value="1"/>
</dbReference>
<feature type="domain" description="PNPLA" evidence="8">
    <location>
        <begin position="227"/>
        <end position="424"/>
    </location>
</feature>
<organism evidence="9 10">
    <name type="scientific">Polychaeton citri CBS 116435</name>
    <dbReference type="NCBI Taxonomy" id="1314669"/>
    <lineage>
        <taxon>Eukaryota</taxon>
        <taxon>Fungi</taxon>
        <taxon>Dikarya</taxon>
        <taxon>Ascomycota</taxon>
        <taxon>Pezizomycotina</taxon>
        <taxon>Dothideomycetes</taxon>
        <taxon>Dothideomycetidae</taxon>
        <taxon>Capnodiales</taxon>
        <taxon>Capnodiaceae</taxon>
        <taxon>Polychaeton</taxon>
    </lineage>
</organism>
<comment type="subcellular location">
    <subcellularLocation>
        <location evidence="6">Membrane</location>
        <topology evidence="6">Single-pass membrane protein</topology>
    </subcellularLocation>
</comment>
<comment type="similarity">
    <text evidence="6">Belongs to the PLPL family.</text>
</comment>
<dbReference type="AlphaFoldDB" id="A0A9P4Q430"/>
<feature type="short sequence motif" description="GXSXG" evidence="5">
    <location>
        <begin position="258"/>
        <end position="262"/>
    </location>
</feature>
<evidence type="ECO:0000256" key="2">
    <source>
        <dbReference type="ARBA" id="ARBA00022801"/>
    </source>
</evidence>
<reference evidence="9" key="1">
    <citation type="journal article" date="2020" name="Stud. Mycol.">
        <title>101 Dothideomycetes genomes: a test case for predicting lifestyles and emergence of pathogens.</title>
        <authorList>
            <person name="Haridas S."/>
            <person name="Albert R."/>
            <person name="Binder M."/>
            <person name="Bloem J."/>
            <person name="Labutti K."/>
            <person name="Salamov A."/>
            <person name="Andreopoulos B."/>
            <person name="Baker S."/>
            <person name="Barry K."/>
            <person name="Bills G."/>
            <person name="Bluhm B."/>
            <person name="Cannon C."/>
            <person name="Castanera R."/>
            <person name="Culley D."/>
            <person name="Daum C."/>
            <person name="Ezra D."/>
            <person name="Gonzalez J."/>
            <person name="Henrissat B."/>
            <person name="Kuo A."/>
            <person name="Liang C."/>
            <person name="Lipzen A."/>
            <person name="Lutzoni F."/>
            <person name="Magnuson J."/>
            <person name="Mondo S."/>
            <person name="Nolan M."/>
            <person name="Ohm R."/>
            <person name="Pangilinan J."/>
            <person name="Park H.-J."/>
            <person name="Ramirez L."/>
            <person name="Alfaro M."/>
            <person name="Sun H."/>
            <person name="Tritt A."/>
            <person name="Yoshinaga Y."/>
            <person name="Zwiers L.-H."/>
            <person name="Turgeon B."/>
            <person name="Goodwin S."/>
            <person name="Spatafora J."/>
            <person name="Crous P."/>
            <person name="Grigoriev I."/>
        </authorList>
    </citation>
    <scope>NUCLEOTIDE SEQUENCE</scope>
    <source>
        <strain evidence="9">CBS 116435</strain>
    </source>
</reference>
<evidence type="ECO:0000313" key="10">
    <source>
        <dbReference type="Proteomes" id="UP000799441"/>
    </source>
</evidence>
<dbReference type="GO" id="GO:0016042">
    <property type="term" value="P:lipid catabolic process"/>
    <property type="evidence" value="ECO:0007669"/>
    <property type="project" value="UniProtKB-UniRule"/>
</dbReference>
<gene>
    <name evidence="9" type="ORF">K431DRAFT_121156</name>
</gene>
<keyword evidence="10" id="KW-1185">Reference proteome</keyword>
<keyword evidence="4 5" id="KW-0443">Lipid metabolism</keyword>
<proteinExistence type="inferred from homology"/>
<dbReference type="GO" id="GO:0006641">
    <property type="term" value="P:triglyceride metabolic process"/>
    <property type="evidence" value="ECO:0007669"/>
    <property type="project" value="UniProtKB-ARBA"/>
</dbReference>
<keyword evidence="3 5" id="KW-0442">Lipid degradation</keyword>
<evidence type="ECO:0000256" key="3">
    <source>
        <dbReference type="ARBA" id="ARBA00022963"/>
    </source>
</evidence>
<evidence type="ECO:0000256" key="4">
    <source>
        <dbReference type="ARBA" id="ARBA00023098"/>
    </source>
</evidence>
<feature type="active site" description="Proton acceptor" evidence="5">
    <location>
        <position position="411"/>
    </location>
</feature>
<evidence type="ECO:0000259" key="8">
    <source>
        <dbReference type="PROSITE" id="PS51635"/>
    </source>
</evidence>
<name>A0A9P4Q430_9PEZI</name>
<evidence type="ECO:0000256" key="7">
    <source>
        <dbReference type="SAM" id="MobiDB-lite"/>
    </source>
</evidence>
<dbReference type="GO" id="GO:0004806">
    <property type="term" value="F:triacylglycerol lipase activity"/>
    <property type="evidence" value="ECO:0007669"/>
    <property type="project" value="InterPro"/>
</dbReference>
<dbReference type="PANTHER" id="PTHR14226">
    <property type="entry name" value="NEUROPATHY TARGET ESTERASE/SWISS CHEESE D.MELANOGASTER"/>
    <property type="match status" value="1"/>
</dbReference>
<feature type="short sequence motif" description="GXGXXG" evidence="5">
    <location>
        <begin position="231"/>
        <end position="236"/>
    </location>
</feature>
<comment type="caution">
    <text evidence="5">Lacks conserved residue(s) required for the propagation of feature annotation.</text>
</comment>
<dbReference type="Gene3D" id="3.40.1090.10">
    <property type="entry name" value="Cytosolic phospholipase A2 catalytic domain"/>
    <property type="match status" value="2"/>
</dbReference>
<feature type="region of interest" description="Disordered" evidence="7">
    <location>
        <begin position="590"/>
        <end position="830"/>
    </location>
</feature>
<dbReference type="CDD" id="cd07230">
    <property type="entry name" value="Pat_TGL4-5_like"/>
    <property type="match status" value="1"/>
</dbReference>
<evidence type="ECO:0000256" key="6">
    <source>
        <dbReference type="RuleBase" id="RU362055"/>
    </source>
</evidence>
<dbReference type="PANTHER" id="PTHR14226:SF10">
    <property type="entry name" value="TRIACYLGLYCEROL LIPASE 4-RELATED"/>
    <property type="match status" value="1"/>
</dbReference>
<feature type="compositionally biased region" description="Basic residues" evidence="7">
    <location>
        <begin position="600"/>
        <end position="613"/>
    </location>
</feature>
<comment type="caution">
    <text evidence="9">The sequence shown here is derived from an EMBL/GenBank/DDBJ whole genome shotgun (WGS) entry which is preliminary data.</text>
</comment>
<dbReference type="InterPro" id="IPR002641">
    <property type="entry name" value="PNPLA_dom"/>
</dbReference>
<feature type="compositionally biased region" description="Low complexity" evidence="7">
    <location>
        <begin position="719"/>
        <end position="740"/>
    </location>
</feature>
<dbReference type="InterPro" id="IPR050301">
    <property type="entry name" value="NTE"/>
</dbReference>
<protein>
    <recommendedName>
        <fullName evidence="6">Patatin-like phospholipase domain-containing protein</fullName>
        <ecNumber evidence="6">3.1.1.-</ecNumber>
    </recommendedName>
</protein>
<keyword evidence="2 5" id="KW-0378">Hydrolase</keyword>
<accession>A0A9P4Q430</accession>
<dbReference type="Pfam" id="PF11815">
    <property type="entry name" value="DUF3336"/>
    <property type="match status" value="1"/>
</dbReference>
<evidence type="ECO:0000256" key="5">
    <source>
        <dbReference type="PROSITE-ProRule" id="PRU01161"/>
    </source>
</evidence>
<dbReference type="Pfam" id="PF01734">
    <property type="entry name" value="Patatin"/>
    <property type="match status" value="1"/>
</dbReference>
<feature type="active site" description="Nucleophile" evidence="5">
    <location>
        <position position="260"/>
    </location>
</feature>
<comment type="function">
    <text evidence="1">Probable lipid hydrolase.</text>
</comment>
<dbReference type="OrthoDB" id="10049244at2759"/>
<dbReference type="EC" id="3.1.1.-" evidence="6"/>
<sequence length="830" mass="91255">MDYVHSARIPGFAGLGHSVQDEWDSDRSQKKLRKSKSHASIVQPLLRAVRDPFETLGSIAESLGYNWGSQDGGGLSSEEARERQLLLLRLQGAQSLDEWRKAAVELDRIEGNDAWKAEEQSAEYDVELVKGRLLQFDEARVSADSERMLFLIRTALTRDLGGMGNLRLYKHSRIGTKVMIEKYIESVLATLNSVVSFAGQGGERGLDARHVLEQMLAARQAFGRSALLLSGGGTFGMNHIGVVKALWQVNLLPRIISGASAGSIVCAMLCTRTDAEIPQFVEEIVYGDLEVFTRSGQEESILTRATRFLKYGAIYDISNLVRVMKDMLGDITFQEAYNRTRRILNICVSSASLYELPRLLNYITAPNVMIWSAVAASCSVPFIFSAAQLLAKDPKTGQEVPWNASPQRWIDGSVDNDLPMTRLAEMFNVNHFIVSQVNPHVVPFLAKEEAEIEIGAQRSTASMKGSTGWTQTLASLAKGEALHRMHTLTEVGFLPTAMTKLRSVLGQKYSGDITIFPDIAYADFPIILTNPTQEFMISALAKGERATWPKMSRIRNHCAVELALDDAVQKLRARVVFSPSQVDLRINSFGTTAHTEHGPSKRRGSKGSHKSSRSHVIARERPGRRLVHRSIKSWHDHPSTVPAVPSLKVPGPDSAGYFSSAGSEDEASSSTLTPDSEGDFDESESVRSESSYTSPPSPHPQLWPSTRQLFPSVSQPATPSVAARMPAPSPAASSRASAASKEQGHPPVRVPSSPELKYKRLFHNVRPMETIRSQAGTPEATPSDDQAPRLSRKSSKFGLHLDISGTRGMVRRRKRSLSTGLKGLWPPGKQ</sequence>
<dbReference type="InterPro" id="IPR021771">
    <property type="entry name" value="Triacylglycerol_lipase_N"/>
</dbReference>
<dbReference type="PROSITE" id="PS51635">
    <property type="entry name" value="PNPLA"/>
    <property type="match status" value="1"/>
</dbReference>
<dbReference type="Proteomes" id="UP000799441">
    <property type="component" value="Unassembled WGS sequence"/>
</dbReference>
<comment type="function">
    <text evidence="6">Lipid hydrolase.</text>
</comment>
<evidence type="ECO:0000313" key="9">
    <source>
        <dbReference type="EMBL" id="KAF2719140.1"/>
    </source>
</evidence>
<dbReference type="GO" id="GO:0016020">
    <property type="term" value="C:membrane"/>
    <property type="evidence" value="ECO:0007669"/>
    <property type="project" value="UniProtKB-SubCell"/>
</dbReference>
<dbReference type="EMBL" id="MU003815">
    <property type="protein sequence ID" value="KAF2719140.1"/>
    <property type="molecule type" value="Genomic_DNA"/>
</dbReference>
<dbReference type="InterPro" id="IPR016035">
    <property type="entry name" value="Acyl_Trfase/lysoPLipase"/>
</dbReference>
<evidence type="ECO:0000256" key="1">
    <source>
        <dbReference type="ARBA" id="ARBA00002682"/>
    </source>
</evidence>